<comment type="caution">
    <text evidence="4">The sequence shown here is derived from an EMBL/GenBank/DDBJ whole genome shotgun (WGS) entry which is preliminary data.</text>
</comment>
<dbReference type="InterPro" id="IPR024455">
    <property type="entry name" value="Phage_capsid"/>
</dbReference>
<comment type="subcellular location">
    <subcellularLocation>
        <location evidence="1">Virion</location>
    </subcellularLocation>
</comment>
<sequence length="434" mass="47420">MSDTLKQLREKLAAKRAKLGDLFAHKSTDDDGATVYDFQAVEADWLPDDVEKLKGGAKTTRICEIVKEYTTECEALHDKVVIIEEAETSAKAFEERARLDREPAAAAAHPEGTKAETRGFGERVVADPLWKQWAADENRKGTSIKLPDMGMREIRKTLFETTAGWAPESLRTGQVVEAVTRPIQVIDIMPTGNTGFAQVVYMEETTRNQNAAEKAEGAAYAESEFVLTERSSTVRKITDSVPVTDEQLEDVAMAQSYLEGRLLFGVTQRLDQQVISGDGIAPNLDGILNVGGIQTQAKGADPVPDAILKAMTLVRVTGRAVPTHCLLHPTDSQNLRLLRTADGIYIWGSPSDSVQMRIWGLPVVENESLSQGTGLVGSFMAAWIALVERRGITIEMGFDGSDWTTGQQTLRGSGRWALPVYRPPAFCTVTGLPA</sequence>
<evidence type="ECO:0000313" key="4">
    <source>
        <dbReference type="EMBL" id="KKN03997.1"/>
    </source>
</evidence>
<dbReference type="EMBL" id="LAZR01004972">
    <property type="protein sequence ID" value="KKN03997.1"/>
    <property type="molecule type" value="Genomic_DNA"/>
</dbReference>
<evidence type="ECO:0000259" key="3">
    <source>
        <dbReference type="Pfam" id="PF05065"/>
    </source>
</evidence>
<dbReference type="SUPFAM" id="SSF56563">
    <property type="entry name" value="Major capsid protein gp5"/>
    <property type="match status" value="1"/>
</dbReference>
<dbReference type="Gene3D" id="3.30.2320.10">
    <property type="entry name" value="hypothetical protein PF0899 domain"/>
    <property type="match status" value="1"/>
</dbReference>
<organism evidence="4">
    <name type="scientific">marine sediment metagenome</name>
    <dbReference type="NCBI Taxonomy" id="412755"/>
    <lineage>
        <taxon>unclassified sequences</taxon>
        <taxon>metagenomes</taxon>
        <taxon>ecological metagenomes</taxon>
    </lineage>
</organism>
<reference evidence="4" key="1">
    <citation type="journal article" date="2015" name="Nature">
        <title>Complex archaea that bridge the gap between prokaryotes and eukaryotes.</title>
        <authorList>
            <person name="Spang A."/>
            <person name="Saw J.H."/>
            <person name="Jorgensen S.L."/>
            <person name="Zaremba-Niedzwiedzka K."/>
            <person name="Martijn J."/>
            <person name="Lind A.E."/>
            <person name="van Eijk R."/>
            <person name="Schleper C."/>
            <person name="Guy L."/>
            <person name="Ettema T.J."/>
        </authorList>
    </citation>
    <scope>NUCLEOTIDE SEQUENCE</scope>
</reference>
<dbReference type="AlphaFoldDB" id="A0A0F9MX31"/>
<name>A0A0F9MX31_9ZZZZ</name>
<gene>
    <name evidence="4" type="ORF">LCGC14_1102080</name>
</gene>
<protein>
    <recommendedName>
        <fullName evidence="3">Phage capsid-like C-terminal domain-containing protein</fullName>
    </recommendedName>
</protein>
<dbReference type="Gene3D" id="3.30.2400.10">
    <property type="entry name" value="Major capsid protein gp5"/>
    <property type="match status" value="1"/>
</dbReference>
<keyword evidence="2" id="KW-0946">Virion</keyword>
<proteinExistence type="predicted"/>
<accession>A0A0F9MX31</accession>
<dbReference type="GO" id="GO:0044423">
    <property type="term" value="C:virion component"/>
    <property type="evidence" value="ECO:0007669"/>
    <property type="project" value="UniProtKB-KW"/>
</dbReference>
<dbReference type="Pfam" id="PF05065">
    <property type="entry name" value="Phage_capsid"/>
    <property type="match status" value="1"/>
</dbReference>
<dbReference type="NCBIfam" id="TIGR01554">
    <property type="entry name" value="major_cap_HK97"/>
    <property type="match status" value="1"/>
</dbReference>
<evidence type="ECO:0000256" key="2">
    <source>
        <dbReference type="ARBA" id="ARBA00022844"/>
    </source>
</evidence>
<dbReference type="InterPro" id="IPR054612">
    <property type="entry name" value="Phage_capsid-like_C"/>
</dbReference>
<evidence type="ECO:0000256" key="1">
    <source>
        <dbReference type="ARBA" id="ARBA00004328"/>
    </source>
</evidence>
<feature type="domain" description="Phage capsid-like C-terminal" evidence="3">
    <location>
        <begin position="194"/>
        <end position="430"/>
    </location>
</feature>